<protein>
    <recommendedName>
        <fullName evidence="3">Lipoprotein</fullName>
    </recommendedName>
</protein>
<name>A0A514CHC5_9BACT</name>
<proteinExistence type="predicted"/>
<dbReference type="EMBL" id="CP041253">
    <property type="protein sequence ID" value="QDH79229.1"/>
    <property type="molecule type" value="Genomic_DNA"/>
</dbReference>
<accession>A0A514CHC5</accession>
<dbReference type="Proteomes" id="UP000316614">
    <property type="component" value="Chromosome"/>
</dbReference>
<dbReference type="OrthoDB" id="825810at2"/>
<dbReference type="KEGG" id="echi:FKX85_09370"/>
<dbReference type="PROSITE" id="PS51257">
    <property type="entry name" value="PROKAR_LIPOPROTEIN"/>
    <property type="match status" value="1"/>
</dbReference>
<dbReference type="RefSeq" id="WP_141614476.1">
    <property type="nucleotide sequence ID" value="NZ_CP041253.1"/>
</dbReference>
<gene>
    <name evidence="1" type="ORF">FKX85_09370</name>
</gene>
<organism evidence="1 2">
    <name type="scientific">Echinicola soli</name>
    <dbReference type="NCBI Taxonomy" id="2591634"/>
    <lineage>
        <taxon>Bacteria</taxon>
        <taxon>Pseudomonadati</taxon>
        <taxon>Bacteroidota</taxon>
        <taxon>Cytophagia</taxon>
        <taxon>Cytophagales</taxon>
        <taxon>Cyclobacteriaceae</taxon>
        <taxon>Echinicola</taxon>
    </lineage>
</organism>
<reference evidence="1 2" key="1">
    <citation type="submission" date="2019-06" db="EMBL/GenBank/DDBJ databases">
        <title>Echinicola alkalisoli sp. nov. isolated from saline soil.</title>
        <authorList>
            <person name="Sun J.-Q."/>
            <person name="Xu L."/>
        </authorList>
    </citation>
    <scope>NUCLEOTIDE SEQUENCE [LARGE SCALE GENOMIC DNA]</scope>
    <source>
        <strain evidence="1 2">LN3S3</strain>
    </source>
</reference>
<keyword evidence="2" id="KW-1185">Reference proteome</keyword>
<dbReference type="AlphaFoldDB" id="A0A514CHC5"/>
<evidence type="ECO:0000313" key="1">
    <source>
        <dbReference type="EMBL" id="QDH79229.1"/>
    </source>
</evidence>
<evidence type="ECO:0000313" key="2">
    <source>
        <dbReference type="Proteomes" id="UP000316614"/>
    </source>
</evidence>
<evidence type="ECO:0008006" key="3">
    <source>
        <dbReference type="Google" id="ProtNLM"/>
    </source>
</evidence>
<sequence length="143" mass="16366">MRPLKTSYWMILCGCFFLSSCSCNPEKLIEWIASSDFFKGTEEVRAVGGFGRVESSFHKDYNSDSSKIELRLYDGTLPELYKNEANIARKCAKVFIEASDSKDYQNIEVFIIKTDENDPFKAIYQSQYLFEVASLTKETTSSN</sequence>